<evidence type="ECO:0000256" key="4">
    <source>
        <dbReference type="ARBA" id="ARBA00023163"/>
    </source>
</evidence>
<dbReference type="EMBL" id="CAADIZ010000011">
    <property type="protein sequence ID" value="VFS22042.1"/>
    <property type="molecule type" value="Genomic_DNA"/>
</dbReference>
<dbReference type="NCBIfam" id="TIGR02937">
    <property type="entry name" value="sigma70-ECF"/>
    <property type="match status" value="1"/>
</dbReference>
<dbReference type="Gene3D" id="1.10.10.10">
    <property type="entry name" value="Winged helix-like DNA-binding domain superfamily/Winged helix DNA-binding domain"/>
    <property type="match status" value="1"/>
</dbReference>
<keyword evidence="3" id="KW-0731">Sigma factor</keyword>
<dbReference type="InterPro" id="IPR013325">
    <property type="entry name" value="RNA_pol_sigma_r2"/>
</dbReference>
<accession>A0A484T9Z6</accession>
<dbReference type="GO" id="GO:0006352">
    <property type="term" value="P:DNA-templated transcription initiation"/>
    <property type="evidence" value="ECO:0007669"/>
    <property type="project" value="InterPro"/>
</dbReference>
<dbReference type="InterPro" id="IPR036388">
    <property type="entry name" value="WH-like_DNA-bd_sf"/>
</dbReference>
<evidence type="ECO:0000256" key="3">
    <source>
        <dbReference type="ARBA" id="ARBA00023082"/>
    </source>
</evidence>
<feature type="domain" description="RNA polymerase sigma factor 70 region 4 type 2" evidence="5">
    <location>
        <begin position="115"/>
        <end position="166"/>
    </location>
</feature>
<sequence length="175" mass="20450">MSTDVATRKDLVERAIQRHDAALRSFLRWKIGVNEDEVKDALQDTYERLLRYRDSEWDELPRALVLRIATNVVIDRARHHAAGIPYHYLSVEEHELESSEPTPERRALAKEDVELVRTAIRDMPRRCQEVFVLSRIKGMSYQQIADQLSISVKAVEKHISRALSLCRQRVGEYRQ</sequence>
<evidence type="ECO:0000313" key="11">
    <source>
        <dbReference type="EMBL" id="VFR98687.1"/>
    </source>
</evidence>
<evidence type="ECO:0000313" key="8">
    <source>
        <dbReference type="EMBL" id="VFR55154.1"/>
    </source>
</evidence>
<dbReference type="EMBL" id="CAADID010000021">
    <property type="protein sequence ID" value="VFR70961.1"/>
    <property type="molecule type" value="Genomic_DNA"/>
</dbReference>
<reference evidence="10" key="1">
    <citation type="submission" date="2019-03" db="EMBL/GenBank/DDBJ databases">
        <authorList>
            <person name="Danneels B."/>
        </authorList>
    </citation>
    <scope>NUCLEOTIDE SEQUENCE</scope>
</reference>
<dbReference type="PANTHER" id="PTHR43133">
    <property type="entry name" value="RNA POLYMERASE ECF-TYPE SIGMA FACTO"/>
    <property type="match status" value="1"/>
</dbReference>
<dbReference type="InterPro" id="IPR013324">
    <property type="entry name" value="RNA_pol_sigma_r3/r4-like"/>
</dbReference>
<dbReference type="EMBL" id="CAADII010000042">
    <property type="protein sequence ID" value="VFR55154.1"/>
    <property type="molecule type" value="Genomic_DNA"/>
</dbReference>
<gene>
    <name evidence="6" type="ORF">AMP9_4460</name>
    <name evidence="7" type="ORF">ANT2_4282</name>
    <name evidence="10" type="ORF">ANT3_4286</name>
    <name evidence="8" type="ORF">BRI6_4579</name>
    <name evidence="9" type="ORF">BRI9_4582</name>
    <name evidence="11" type="ORF">IVO3_4578</name>
    <name evidence="12" type="ORF">RAN7_4510</name>
</gene>
<dbReference type="EMBL" id="CAADIK010000023">
    <property type="protein sequence ID" value="VFR69561.1"/>
    <property type="molecule type" value="Genomic_DNA"/>
</dbReference>
<evidence type="ECO:0000259" key="5">
    <source>
        <dbReference type="Pfam" id="PF08281"/>
    </source>
</evidence>
<evidence type="ECO:0000256" key="2">
    <source>
        <dbReference type="ARBA" id="ARBA00023015"/>
    </source>
</evidence>
<dbReference type="AlphaFoldDB" id="A0A484T9Z6"/>
<protein>
    <submittedName>
        <fullName evidence="6 10">Sigma factor, ECF subfamily</fullName>
    </submittedName>
</protein>
<dbReference type="GO" id="GO:0003677">
    <property type="term" value="F:DNA binding"/>
    <property type="evidence" value="ECO:0007669"/>
    <property type="project" value="InterPro"/>
</dbReference>
<dbReference type="EMBL" id="CAADIP010000070">
    <property type="protein sequence ID" value="VFR98687.1"/>
    <property type="molecule type" value="Genomic_DNA"/>
</dbReference>
<evidence type="ECO:0000313" key="10">
    <source>
        <dbReference type="EMBL" id="VFR70961.1"/>
    </source>
</evidence>
<dbReference type="SUPFAM" id="SSF88946">
    <property type="entry name" value="Sigma2 domain of RNA polymerase sigma factors"/>
    <property type="match status" value="1"/>
</dbReference>
<name>A0A484T9Z6_9ZZZZ</name>
<evidence type="ECO:0000313" key="6">
    <source>
        <dbReference type="EMBL" id="VFR27367.1"/>
    </source>
</evidence>
<dbReference type="GO" id="GO:0016987">
    <property type="term" value="F:sigma factor activity"/>
    <property type="evidence" value="ECO:0007669"/>
    <property type="project" value="UniProtKB-KW"/>
</dbReference>
<keyword evidence="4" id="KW-0804">Transcription</keyword>
<keyword evidence="2" id="KW-0805">Transcription regulation</keyword>
<evidence type="ECO:0000313" key="9">
    <source>
        <dbReference type="EMBL" id="VFR69561.1"/>
    </source>
</evidence>
<organism evidence="10">
    <name type="scientific">plant metagenome</name>
    <dbReference type="NCBI Taxonomy" id="1297885"/>
    <lineage>
        <taxon>unclassified sequences</taxon>
        <taxon>metagenomes</taxon>
        <taxon>organismal metagenomes</taxon>
    </lineage>
</organism>
<dbReference type="EMBL" id="CAADIG010000005">
    <property type="protein sequence ID" value="VFR39617.1"/>
    <property type="molecule type" value="Genomic_DNA"/>
</dbReference>
<dbReference type="Pfam" id="PF08281">
    <property type="entry name" value="Sigma70_r4_2"/>
    <property type="match status" value="1"/>
</dbReference>
<dbReference type="InterPro" id="IPR013249">
    <property type="entry name" value="RNA_pol_sigma70_r4_t2"/>
</dbReference>
<proteinExistence type="inferred from homology"/>
<dbReference type="PANTHER" id="PTHR43133:SF63">
    <property type="entry name" value="RNA POLYMERASE SIGMA FACTOR FECI-RELATED"/>
    <property type="match status" value="1"/>
</dbReference>
<dbReference type="InterPro" id="IPR014284">
    <property type="entry name" value="RNA_pol_sigma-70_dom"/>
</dbReference>
<comment type="similarity">
    <text evidence="1">Belongs to the sigma-70 factor family. ECF subfamily.</text>
</comment>
<dbReference type="InterPro" id="IPR039425">
    <property type="entry name" value="RNA_pol_sigma-70-like"/>
</dbReference>
<evidence type="ECO:0000313" key="12">
    <source>
        <dbReference type="EMBL" id="VFS22042.1"/>
    </source>
</evidence>
<evidence type="ECO:0000313" key="7">
    <source>
        <dbReference type="EMBL" id="VFR39617.1"/>
    </source>
</evidence>
<dbReference type="SUPFAM" id="SSF88659">
    <property type="entry name" value="Sigma3 and sigma4 domains of RNA polymerase sigma factors"/>
    <property type="match status" value="1"/>
</dbReference>
<dbReference type="EMBL" id="CAADHY010000023">
    <property type="protein sequence ID" value="VFR27367.1"/>
    <property type="molecule type" value="Genomic_DNA"/>
</dbReference>
<evidence type="ECO:0000256" key="1">
    <source>
        <dbReference type="ARBA" id="ARBA00010641"/>
    </source>
</evidence>
<dbReference type="Gene3D" id="1.10.1740.10">
    <property type="match status" value="1"/>
</dbReference>